<evidence type="ECO:0000313" key="3">
    <source>
        <dbReference type="Proteomes" id="UP000053240"/>
    </source>
</evidence>
<feature type="compositionally biased region" description="Gly residues" evidence="1">
    <location>
        <begin position="1"/>
        <end position="15"/>
    </location>
</feature>
<dbReference type="EMBL" id="KQ461191">
    <property type="protein sequence ID" value="KPJ07087.1"/>
    <property type="molecule type" value="Genomic_DNA"/>
</dbReference>
<feature type="region of interest" description="Disordered" evidence="1">
    <location>
        <begin position="1"/>
        <end position="24"/>
    </location>
</feature>
<sequence>MVAAGGRSGPPGGSRPGRPWWPRYTTREIPSGSAAVVTLHRQGTDVAGVAALYHYVSGRGGHFDHC</sequence>
<evidence type="ECO:0000256" key="1">
    <source>
        <dbReference type="SAM" id="MobiDB-lite"/>
    </source>
</evidence>
<proteinExistence type="predicted"/>
<evidence type="ECO:0000313" key="2">
    <source>
        <dbReference type="EMBL" id="KPJ07087.1"/>
    </source>
</evidence>
<dbReference type="Proteomes" id="UP000053240">
    <property type="component" value="Unassembled WGS sequence"/>
</dbReference>
<keyword evidence="3" id="KW-1185">Reference proteome</keyword>
<dbReference type="InParanoid" id="A0A194QNJ7"/>
<reference evidence="2 3" key="1">
    <citation type="journal article" date="2015" name="Nat. Commun.">
        <title>Outbred genome sequencing and CRISPR/Cas9 gene editing in butterflies.</title>
        <authorList>
            <person name="Li X."/>
            <person name="Fan D."/>
            <person name="Zhang W."/>
            <person name="Liu G."/>
            <person name="Zhang L."/>
            <person name="Zhao L."/>
            <person name="Fang X."/>
            <person name="Chen L."/>
            <person name="Dong Y."/>
            <person name="Chen Y."/>
            <person name="Ding Y."/>
            <person name="Zhao R."/>
            <person name="Feng M."/>
            <person name="Zhu Y."/>
            <person name="Feng Y."/>
            <person name="Jiang X."/>
            <person name="Zhu D."/>
            <person name="Xiang H."/>
            <person name="Feng X."/>
            <person name="Li S."/>
            <person name="Wang J."/>
            <person name="Zhang G."/>
            <person name="Kronforst M.R."/>
            <person name="Wang W."/>
        </authorList>
    </citation>
    <scope>NUCLEOTIDE SEQUENCE [LARGE SCALE GENOMIC DNA]</scope>
    <source>
        <strain evidence="2">Ya'a_city_454_Pm</strain>
        <tissue evidence="2">Whole body</tissue>
    </source>
</reference>
<gene>
    <name evidence="2" type="ORF">RR48_07934</name>
</gene>
<organism evidence="2 3">
    <name type="scientific">Papilio machaon</name>
    <name type="common">Old World swallowtail butterfly</name>
    <dbReference type="NCBI Taxonomy" id="76193"/>
    <lineage>
        <taxon>Eukaryota</taxon>
        <taxon>Metazoa</taxon>
        <taxon>Ecdysozoa</taxon>
        <taxon>Arthropoda</taxon>
        <taxon>Hexapoda</taxon>
        <taxon>Insecta</taxon>
        <taxon>Pterygota</taxon>
        <taxon>Neoptera</taxon>
        <taxon>Endopterygota</taxon>
        <taxon>Lepidoptera</taxon>
        <taxon>Glossata</taxon>
        <taxon>Ditrysia</taxon>
        <taxon>Papilionoidea</taxon>
        <taxon>Papilionidae</taxon>
        <taxon>Papilioninae</taxon>
        <taxon>Papilio</taxon>
    </lineage>
</organism>
<protein>
    <submittedName>
        <fullName evidence="2">Uncharacterized protein</fullName>
    </submittedName>
</protein>
<dbReference type="AlphaFoldDB" id="A0A194QNJ7"/>
<name>A0A194QNJ7_PAPMA</name>
<accession>A0A194QNJ7</accession>